<reference evidence="1" key="2">
    <citation type="submission" date="2023-05" db="EMBL/GenBank/DDBJ databases">
        <authorList>
            <consortium name="Lawrence Berkeley National Laboratory"/>
            <person name="Steindorff A."/>
            <person name="Hensen N."/>
            <person name="Bonometti L."/>
            <person name="Westerberg I."/>
            <person name="Brannstrom I.O."/>
            <person name="Guillou S."/>
            <person name="Cros-Aarteil S."/>
            <person name="Calhoun S."/>
            <person name="Haridas S."/>
            <person name="Kuo A."/>
            <person name="Mondo S."/>
            <person name="Pangilinan J."/>
            <person name="Riley R."/>
            <person name="Labutti K."/>
            <person name="Andreopoulos B."/>
            <person name="Lipzen A."/>
            <person name="Chen C."/>
            <person name="Yanf M."/>
            <person name="Daum C."/>
            <person name="Ng V."/>
            <person name="Clum A."/>
            <person name="Ohm R."/>
            <person name="Martin F."/>
            <person name="Silar P."/>
            <person name="Natvig D."/>
            <person name="Lalanne C."/>
            <person name="Gautier V."/>
            <person name="Ament-Velasquez S.L."/>
            <person name="Kruys A."/>
            <person name="Hutchinson M.I."/>
            <person name="Powell A.J."/>
            <person name="Barry K."/>
            <person name="Miller A.N."/>
            <person name="Grigoriev I.V."/>
            <person name="Debuchy R."/>
            <person name="Gladieux P."/>
            <person name="Thoren M.H."/>
            <person name="Johannesson H."/>
        </authorList>
    </citation>
    <scope>NUCLEOTIDE SEQUENCE</scope>
    <source>
        <strain evidence="1">CBS 123565</strain>
    </source>
</reference>
<sequence length="221" mass="24338">MENGALTLASPYEGCTINLAALFVRHNAEKVFGIHLIHSHFQIPEGTVMVGTNFQNPNMRWAKTTDVNELDESSIHGHIFVLTDGGFRAYEFQDGPLPDFTNVGQDFLVEFARYVLDHNLVDLIGLQVLGDGACNNHGMFELILDQGTIMLDNSVIKSCEPTRITGWSFESCDGNPRTCMANETHSKMTSGNHKVFNAGKPLPKLENVEDLKAALVEAGVM</sequence>
<proteinExistence type="predicted"/>
<accession>A0AAN6UMJ1</accession>
<organism evidence="1 2">
    <name type="scientific">Trichocladium antarcticum</name>
    <dbReference type="NCBI Taxonomy" id="1450529"/>
    <lineage>
        <taxon>Eukaryota</taxon>
        <taxon>Fungi</taxon>
        <taxon>Dikarya</taxon>
        <taxon>Ascomycota</taxon>
        <taxon>Pezizomycotina</taxon>
        <taxon>Sordariomycetes</taxon>
        <taxon>Sordariomycetidae</taxon>
        <taxon>Sordariales</taxon>
        <taxon>Chaetomiaceae</taxon>
        <taxon>Trichocladium</taxon>
    </lineage>
</organism>
<evidence type="ECO:0000313" key="2">
    <source>
        <dbReference type="Proteomes" id="UP001304895"/>
    </source>
</evidence>
<comment type="caution">
    <text evidence="1">The sequence shown here is derived from an EMBL/GenBank/DDBJ whole genome shotgun (WGS) entry which is preliminary data.</text>
</comment>
<reference evidence="1" key="1">
    <citation type="journal article" date="2023" name="Mol. Phylogenet. Evol.">
        <title>Genome-scale phylogeny and comparative genomics of the fungal order Sordariales.</title>
        <authorList>
            <person name="Hensen N."/>
            <person name="Bonometti L."/>
            <person name="Westerberg I."/>
            <person name="Brannstrom I.O."/>
            <person name="Guillou S."/>
            <person name="Cros-Aarteil S."/>
            <person name="Calhoun S."/>
            <person name="Haridas S."/>
            <person name="Kuo A."/>
            <person name="Mondo S."/>
            <person name="Pangilinan J."/>
            <person name="Riley R."/>
            <person name="LaButti K."/>
            <person name="Andreopoulos B."/>
            <person name="Lipzen A."/>
            <person name="Chen C."/>
            <person name="Yan M."/>
            <person name="Daum C."/>
            <person name="Ng V."/>
            <person name="Clum A."/>
            <person name="Steindorff A."/>
            <person name="Ohm R.A."/>
            <person name="Martin F."/>
            <person name="Silar P."/>
            <person name="Natvig D.O."/>
            <person name="Lalanne C."/>
            <person name="Gautier V."/>
            <person name="Ament-Velasquez S.L."/>
            <person name="Kruys A."/>
            <person name="Hutchinson M.I."/>
            <person name="Powell A.J."/>
            <person name="Barry K."/>
            <person name="Miller A.N."/>
            <person name="Grigoriev I.V."/>
            <person name="Debuchy R."/>
            <person name="Gladieux P."/>
            <person name="Hiltunen Thoren M."/>
            <person name="Johannesson H."/>
        </authorList>
    </citation>
    <scope>NUCLEOTIDE SEQUENCE</scope>
    <source>
        <strain evidence="1">CBS 123565</strain>
    </source>
</reference>
<evidence type="ECO:0000313" key="1">
    <source>
        <dbReference type="EMBL" id="KAK4135300.1"/>
    </source>
</evidence>
<name>A0AAN6UMJ1_9PEZI</name>
<gene>
    <name evidence="1" type="ORF">BT67DRAFT_461650</name>
</gene>
<dbReference type="EMBL" id="MU853406">
    <property type="protein sequence ID" value="KAK4135300.1"/>
    <property type="molecule type" value="Genomic_DNA"/>
</dbReference>
<keyword evidence="2" id="KW-1185">Reference proteome</keyword>
<protein>
    <submittedName>
        <fullName evidence="1">Uncharacterized protein</fullName>
    </submittedName>
</protein>
<dbReference type="AlphaFoldDB" id="A0AAN6UMJ1"/>
<dbReference type="Proteomes" id="UP001304895">
    <property type="component" value="Unassembled WGS sequence"/>
</dbReference>